<sequence>MGSCAAPSTKQWHQFTIARSLQQCHLNYRLIASAARWHAAS</sequence>
<dbReference type="Proteomes" id="UP000244334">
    <property type="component" value="Unassembled WGS sequence"/>
</dbReference>
<dbReference type="EMBL" id="LJAM02000392">
    <property type="protein sequence ID" value="RAP70291.1"/>
    <property type="molecule type" value="Genomic_DNA"/>
</dbReference>
<proteinExistence type="predicted"/>
<comment type="caution">
    <text evidence="1">The sequence shown here is derived from an EMBL/GenBank/DDBJ whole genome shotgun (WGS) entry which is preliminary data.</text>
</comment>
<organism evidence="1 2">
    <name type="scientific">Candidatus Erwinia dacicola</name>
    <dbReference type="NCBI Taxonomy" id="252393"/>
    <lineage>
        <taxon>Bacteria</taxon>
        <taxon>Pseudomonadati</taxon>
        <taxon>Pseudomonadota</taxon>
        <taxon>Gammaproteobacteria</taxon>
        <taxon>Enterobacterales</taxon>
        <taxon>Erwiniaceae</taxon>
        <taxon>Erwinia</taxon>
    </lineage>
</organism>
<reference evidence="1" key="1">
    <citation type="submission" date="2018-04" db="EMBL/GenBank/DDBJ databases">
        <title>Genomes of the Obligate Erwinia dacicola and Facultative Enterobacter sp. OLF Endosymbionts of the Olive Fruit fly, Bactrocera oleae.</title>
        <authorList>
            <person name="Estes A.M."/>
            <person name="Hearn D.J."/>
            <person name="Agarwal S."/>
            <person name="Pierson E.A."/>
            <person name="Dunning-Hotopp J.C."/>
        </authorList>
    </citation>
    <scope>NUCLEOTIDE SEQUENCE [LARGE SCALE GENOMIC DNA]</scope>
    <source>
        <strain evidence="1">Oroville</strain>
    </source>
</reference>
<evidence type="ECO:0000313" key="2">
    <source>
        <dbReference type="Proteomes" id="UP000244334"/>
    </source>
</evidence>
<keyword evidence="2" id="KW-1185">Reference proteome</keyword>
<gene>
    <name evidence="1" type="ORF">ACZ87_02905</name>
</gene>
<evidence type="ECO:0000313" key="1">
    <source>
        <dbReference type="EMBL" id="RAP70291.1"/>
    </source>
</evidence>
<dbReference type="AlphaFoldDB" id="A0A328TM97"/>
<protein>
    <submittedName>
        <fullName evidence="1">Uncharacterized protein</fullName>
    </submittedName>
</protein>
<name>A0A328TM97_9GAMM</name>
<accession>A0A328TM97</accession>